<evidence type="ECO:0000313" key="8">
    <source>
        <dbReference type="EMBL" id="MBL6455928.1"/>
    </source>
</evidence>
<feature type="transmembrane region" description="Helical" evidence="6">
    <location>
        <begin position="59"/>
        <end position="76"/>
    </location>
</feature>
<feature type="transmembrane region" description="Helical" evidence="6">
    <location>
        <begin position="97"/>
        <end position="120"/>
    </location>
</feature>
<dbReference type="RefSeq" id="WP_202825676.1">
    <property type="nucleotide sequence ID" value="NZ_JAEUXJ010000004.1"/>
</dbReference>
<evidence type="ECO:0000256" key="4">
    <source>
        <dbReference type="ARBA" id="ARBA00022989"/>
    </source>
</evidence>
<keyword evidence="4 6" id="KW-1133">Transmembrane helix</keyword>
<name>A0ABS1V2K2_9PROT</name>
<keyword evidence="5 6" id="KW-0472">Membrane</keyword>
<dbReference type="InterPro" id="IPR051401">
    <property type="entry name" value="GtrA_CellWall_Glycosyl"/>
</dbReference>
<evidence type="ECO:0000256" key="2">
    <source>
        <dbReference type="ARBA" id="ARBA00009399"/>
    </source>
</evidence>
<comment type="similarity">
    <text evidence="2">Belongs to the GtrA family.</text>
</comment>
<evidence type="ECO:0000313" key="9">
    <source>
        <dbReference type="Proteomes" id="UP000606490"/>
    </source>
</evidence>
<dbReference type="PANTHER" id="PTHR38459">
    <property type="entry name" value="PROPHAGE BACTOPRENOL-LINKED GLUCOSE TRANSLOCASE HOMOLOG"/>
    <property type="match status" value="1"/>
</dbReference>
<accession>A0ABS1V2K2</accession>
<sequence>MTSALSGPALPDPALPRAGGPAFGRVAGELFRFGVVGVVGFLVDAGVLTAGIALGTGPWFGRVLSYVAAASTTYALNRAWTFRSAPRASGRAAARQWALFLAVNLIGFVFNYGTYAALLATVPLVAAHPVLGVAAGSLAGMVANFFVTRRFVFGAANPCAGTEGASAWKG</sequence>
<organism evidence="8 9">
    <name type="scientific">Belnapia mucosa</name>
    <dbReference type="NCBI Taxonomy" id="2804532"/>
    <lineage>
        <taxon>Bacteria</taxon>
        <taxon>Pseudomonadati</taxon>
        <taxon>Pseudomonadota</taxon>
        <taxon>Alphaproteobacteria</taxon>
        <taxon>Acetobacterales</taxon>
        <taxon>Roseomonadaceae</taxon>
        <taxon>Belnapia</taxon>
    </lineage>
</organism>
<dbReference type="EMBL" id="JAEUXJ010000004">
    <property type="protein sequence ID" value="MBL6455928.1"/>
    <property type="molecule type" value="Genomic_DNA"/>
</dbReference>
<evidence type="ECO:0000256" key="6">
    <source>
        <dbReference type="SAM" id="Phobius"/>
    </source>
</evidence>
<dbReference type="Proteomes" id="UP000606490">
    <property type="component" value="Unassembled WGS sequence"/>
</dbReference>
<dbReference type="InterPro" id="IPR007267">
    <property type="entry name" value="GtrA_DPMS_TM"/>
</dbReference>
<protein>
    <submittedName>
        <fullName evidence="8">GtrA family protein</fullName>
    </submittedName>
</protein>
<reference evidence="8 9" key="1">
    <citation type="submission" date="2021-01" db="EMBL/GenBank/DDBJ databases">
        <title>Belnapia mucosa sp. nov. and Belnapia arida sp. nov., isolated from the Tabernas Desert (Almeria, Spain).</title>
        <authorList>
            <person name="Molina-Menor E."/>
            <person name="Vidal-Verdu A."/>
            <person name="Calonge A."/>
            <person name="Satari L."/>
            <person name="Pereto Magraner J."/>
            <person name="Porcar Miralles M."/>
        </authorList>
    </citation>
    <scope>NUCLEOTIDE SEQUENCE [LARGE SCALE GENOMIC DNA]</scope>
    <source>
        <strain evidence="8 9">T6</strain>
    </source>
</reference>
<keyword evidence="9" id="KW-1185">Reference proteome</keyword>
<gene>
    <name evidence="8" type="ORF">JMJ55_11385</name>
</gene>
<dbReference type="PANTHER" id="PTHR38459:SF1">
    <property type="entry name" value="PROPHAGE BACTOPRENOL-LINKED GLUCOSE TRANSLOCASE HOMOLOG"/>
    <property type="match status" value="1"/>
</dbReference>
<proteinExistence type="inferred from homology"/>
<feature type="transmembrane region" description="Helical" evidence="6">
    <location>
        <begin position="126"/>
        <end position="147"/>
    </location>
</feature>
<evidence type="ECO:0000259" key="7">
    <source>
        <dbReference type="Pfam" id="PF04138"/>
    </source>
</evidence>
<dbReference type="Pfam" id="PF04138">
    <property type="entry name" value="GtrA_DPMS_TM"/>
    <property type="match status" value="1"/>
</dbReference>
<keyword evidence="3 6" id="KW-0812">Transmembrane</keyword>
<comment type="subcellular location">
    <subcellularLocation>
        <location evidence="1">Membrane</location>
        <topology evidence="1">Multi-pass membrane protein</topology>
    </subcellularLocation>
</comment>
<feature type="domain" description="GtrA/DPMS transmembrane" evidence="7">
    <location>
        <begin position="32"/>
        <end position="153"/>
    </location>
</feature>
<comment type="caution">
    <text evidence="8">The sequence shown here is derived from an EMBL/GenBank/DDBJ whole genome shotgun (WGS) entry which is preliminary data.</text>
</comment>
<evidence type="ECO:0000256" key="3">
    <source>
        <dbReference type="ARBA" id="ARBA00022692"/>
    </source>
</evidence>
<evidence type="ECO:0000256" key="1">
    <source>
        <dbReference type="ARBA" id="ARBA00004141"/>
    </source>
</evidence>
<feature type="transmembrane region" description="Helical" evidence="6">
    <location>
        <begin position="30"/>
        <end position="53"/>
    </location>
</feature>
<evidence type="ECO:0000256" key="5">
    <source>
        <dbReference type="ARBA" id="ARBA00023136"/>
    </source>
</evidence>